<dbReference type="InterPro" id="IPR013761">
    <property type="entry name" value="SAM/pointed_sf"/>
</dbReference>
<dbReference type="VEuPathDB" id="FungiDB:FUN_012452"/>
<dbReference type="VEuPathDB" id="FungiDB:RhiirFUN_026764"/>
<dbReference type="EMBL" id="LLXI01003470">
    <property type="protein sequence ID" value="PKY59296.1"/>
    <property type="molecule type" value="Genomic_DNA"/>
</dbReference>
<dbReference type="Proteomes" id="UP000234323">
    <property type="component" value="Unassembled WGS sequence"/>
</dbReference>
<dbReference type="AlphaFoldDB" id="A0A2I1HK85"/>
<evidence type="ECO:0000313" key="2">
    <source>
        <dbReference type="Proteomes" id="UP000234323"/>
    </source>
</evidence>
<comment type="caution">
    <text evidence="1">The sequence shown here is derived from an EMBL/GenBank/DDBJ whole genome shotgun (WGS) entry which is preliminary data.</text>
</comment>
<reference evidence="1 2" key="1">
    <citation type="submission" date="2015-10" db="EMBL/GenBank/DDBJ databases">
        <title>Genome analyses suggest a sexual origin of heterokaryosis in a supposedly ancient asexual fungus.</title>
        <authorList>
            <person name="Ropars J."/>
            <person name="Sedzielewska K."/>
            <person name="Noel J."/>
            <person name="Charron P."/>
            <person name="Farinelli L."/>
            <person name="Marton T."/>
            <person name="Kruger M."/>
            <person name="Pelin A."/>
            <person name="Brachmann A."/>
            <person name="Corradi N."/>
        </authorList>
    </citation>
    <scope>NUCLEOTIDE SEQUENCE [LARGE SCALE GENOMIC DNA]</scope>
    <source>
        <strain evidence="1 2">A4</strain>
    </source>
</reference>
<protein>
    <submittedName>
        <fullName evidence="1">Uncharacterized protein</fullName>
    </submittedName>
</protein>
<evidence type="ECO:0000313" key="1">
    <source>
        <dbReference type="EMBL" id="PKY59296.1"/>
    </source>
</evidence>
<sequence>MKEQMIDGENFMLLTKQTLGESPFKFSVGVILLIEDLIKKLKNQEDADIGNIETSMEKMNIKDNAESSKAYHEFSYKAIADDIKSTNHSISETTIGNFYRGDSELTPGNKLAVQKWVGKFIDEWKKDGRSVTILVKLDLAHNTNNTIDINVAWPSLSKK</sequence>
<gene>
    <name evidence="1" type="ORF">RhiirA4_550315</name>
</gene>
<dbReference type="Gene3D" id="1.10.150.50">
    <property type="entry name" value="Transcription Factor, Ets-1"/>
    <property type="match status" value="1"/>
</dbReference>
<organism evidence="1 2">
    <name type="scientific">Rhizophagus irregularis</name>
    <dbReference type="NCBI Taxonomy" id="588596"/>
    <lineage>
        <taxon>Eukaryota</taxon>
        <taxon>Fungi</taxon>
        <taxon>Fungi incertae sedis</taxon>
        <taxon>Mucoromycota</taxon>
        <taxon>Glomeromycotina</taxon>
        <taxon>Glomeromycetes</taxon>
        <taxon>Glomerales</taxon>
        <taxon>Glomeraceae</taxon>
        <taxon>Rhizophagus</taxon>
    </lineage>
</organism>
<accession>A0A2I1HK85</accession>
<name>A0A2I1HK85_9GLOM</name>
<proteinExistence type="predicted"/>
<dbReference type="VEuPathDB" id="FungiDB:RhiirA1_400898"/>
<keyword evidence="2" id="KW-1185">Reference proteome</keyword>